<keyword evidence="1" id="KW-1133">Transmembrane helix</keyword>
<keyword evidence="1" id="KW-0472">Membrane</keyword>
<dbReference type="AlphaFoldDB" id="A0A656PMM7"/>
<organism evidence="2 3">
    <name type="scientific">candidate division WWE3 bacterium</name>
    <dbReference type="NCBI Taxonomy" id="2053526"/>
    <lineage>
        <taxon>Bacteria</taxon>
        <taxon>Katanobacteria</taxon>
    </lineage>
</organism>
<evidence type="ECO:0000313" key="2">
    <source>
        <dbReference type="EMBL" id="HCQ40262.1"/>
    </source>
</evidence>
<feature type="transmembrane region" description="Helical" evidence="1">
    <location>
        <begin position="50"/>
        <end position="68"/>
    </location>
</feature>
<dbReference type="EMBL" id="DQFB01000003">
    <property type="protein sequence ID" value="HCQ40262.1"/>
    <property type="molecule type" value="Genomic_DNA"/>
</dbReference>
<dbReference type="Proteomes" id="UP000262056">
    <property type="component" value="Unassembled WGS sequence"/>
</dbReference>
<evidence type="ECO:0000256" key="1">
    <source>
        <dbReference type="SAM" id="Phobius"/>
    </source>
</evidence>
<comment type="caution">
    <text evidence="2">The sequence shown here is derived from an EMBL/GenBank/DDBJ whole genome shotgun (WGS) entry which is preliminary data.</text>
</comment>
<gene>
    <name evidence="2" type="ORF">DIU24_00955</name>
</gene>
<keyword evidence="1" id="KW-0812">Transmembrane</keyword>
<name>A0A656PMM7_UNCKA</name>
<evidence type="ECO:0000313" key="3">
    <source>
        <dbReference type="Proteomes" id="UP000262056"/>
    </source>
</evidence>
<reference evidence="2 3" key="1">
    <citation type="journal article" date="2018" name="Nat. Biotechnol.">
        <title>A standardized bacterial taxonomy based on genome phylogeny substantially revises the tree of life.</title>
        <authorList>
            <person name="Parks D.H."/>
            <person name="Chuvochina M."/>
            <person name="Waite D.W."/>
            <person name="Rinke C."/>
            <person name="Skarshewski A."/>
            <person name="Chaumeil P.A."/>
            <person name="Hugenholtz P."/>
        </authorList>
    </citation>
    <scope>NUCLEOTIDE SEQUENCE [LARGE SCALE GENOMIC DNA]</scope>
    <source>
        <strain evidence="2">UBA12021</strain>
    </source>
</reference>
<proteinExistence type="predicted"/>
<protein>
    <submittedName>
        <fullName evidence="2">Uncharacterized protein</fullName>
    </submittedName>
</protein>
<sequence>MLYRLADLPKYTVAYVSQDVFAFYEGDLYINSEEIVSLTCNLATKQTIRIITLVASVTVAICTLPAFLEVPVLDNWVIRQFNFRPVELEESFIGYSN</sequence>
<accession>A0A656PMM7</accession>